<protein>
    <submittedName>
        <fullName evidence="1">Uncharacterized protein</fullName>
    </submittedName>
</protein>
<feature type="non-terminal residue" evidence="1">
    <location>
        <position position="89"/>
    </location>
</feature>
<evidence type="ECO:0000313" key="1">
    <source>
        <dbReference type="EMBL" id="KAJ1671249.1"/>
    </source>
</evidence>
<comment type="caution">
    <text evidence="1">The sequence shown here is derived from an EMBL/GenBank/DDBJ whole genome shotgun (WGS) entry which is preliminary data.</text>
</comment>
<gene>
    <name evidence="1" type="ORF">EV182_007742</name>
</gene>
<reference evidence="1" key="1">
    <citation type="submission" date="2022-06" db="EMBL/GenBank/DDBJ databases">
        <title>Phylogenomic reconstructions and comparative analyses of Kickxellomycotina fungi.</title>
        <authorList>
            <person name="Reynolds N.K."/>
            <person name="Stajich J.E."/>
            <person name="Barry K."/>
            <person name="Grigoriev I.V."/>
            <person name="Crous P."/>
            <person name="Smith M.E."/>
        </authorList>
    </citation>
    <scope>NUCLEOTIDE SEQUENCE</scope>
    <source>
        <strain evidence="1">RSA 2271</strain>
    </source>
</reference>
<name>A0ACC1HAA6_9FUNG</name>
<dbReference type="EMBL" id="JAMZIH010008844">
    <property type="protein sequence ID" value="KAJ1671249.1"/>
    <property type="molecule type" value="Genomic_DNA"/>
</dbReference>
<dbReference type="Proteomes" id="UP001145114">
    <property type="component" value="Unassembled WGS sequence"/>
</dbReference>
<proteinExistence type="predicted"/>
<keyword evidence="2" id="KW-1185">Reference proteome</keyword>
<sequence>GSTGTTGAAVPVHLRRSTRAITYSTSLLCRVYCIRRDRTSKINYAPGCHTHKTLVATTLSNGCCGKSTPRPTAGPAAWASTAPLRQASI</sequence>
<evidence type="ECO:0000313" key="2">
    <source>
        <dbReference type="Proteomes" id="UP001145114"/>
    </source>
</evidence>
<accession>A0ACC1HAA6</accession>
<feature type="non-terminal residue" evidence="1">
    <location>
        <position position="1"/>
    </location>
</feature>
<organism evidence="1 2">
    <name type="scientific">Spiromyces aspiralis</name>
    <dbReference type="NCBI Taxonomy" id="68401"/>
    <lineage>
        <taxon>Eukaryota</taxon>
        <taxon>Fungi</taxon>
        <taxon>Fungi incertae sedis</taxon>
        <taxon>Zoopagomycota</taxon>
        <taxon>Kickxellomycotina</taxon>
        <taxon>Kickxellomycetes</taxon>
        <taxon>Kickxellales</taxon>
        <taxon>Kickxellaceae</taxon>
        <taxon>Spiromyces</taxon>
    </lineage>
</organism>